<evidence type="ECO:0000256" key="4">
    <source>
        <dbReference type="ARBA" id="ARBA00021735"/>
    </source>
</evidence>
<dbReference type="InterPro" id="IPR036428">
    <property type="entry name" value="PCD_sf"/>
</dbReference>
<comment type="catalytic activity">
    <reaction evidence="1">
        <text>(4aS,6R)-4a-hydroxy-L-erythro-5,6,7,8-tetrahydrobiopterin = (6R)-L-erythro-6,7-dihydrobiopterin + H2O</text>
        <dbReference type="Rhea" id="RHEA:11920"/>
        <dbReference type="ChEBI" id="CHEBI:15377"/>
        <dbReference type="ChEBI" id="CHEBI:15642"/>
        <dbReference type="ChEBI" id="CHEBI:43120"/>
        <dbReference type="EC" id="4.2.1.96"/>
    </reaction>
</comment>
<dbReference type="EC" id="4.2.1.96" evidence="3"/>
<evidence type="ECO:0000256" key="1">
    <source>
        <dbReference type="ARBA" id="ARBA00001554"/>
    </source>
</evidence>
<dbReference type="Proteomes" id="UP001501004">
    <property type="component" value="Unassembled WGS sequence"/>
</dbReference>
<evidence type="ECO:0000313" key="8">
    <source>
        <dbReference type="Proteomes" id="UP001501004"/>
    </source>
</evidence>
<dbReference type="InterPro" id="IPR029068">
    <property type="entry name" value="Glyas_Bleomycin-R_OHBP_Dase"/>
</dbReference>
<comment type="caution">
    <text evidence="7">The sequence shown here is derived from an EMBL/GenBank/DDBJ whole genome shotgun (WGS) entry which is preliminary data.</text>
</comment>
<evidence type="ECO:0000259" key="6">
    <source>
        <dbReference type="Pfam" id="PF18029"/>
    </source>
</evidence>
<accession>A0ABP7FMY2</accession>
<dbReference type="PANTHER" id="PTHR35908:SF1">
    <property type="entry name" value="CONSERVED PROTEIN"/>
    <property type="match status" value="1"/>
</dbReference>
<dbReference type="Gene3D" id="3.10.180.10">
    <property type="entry name" value="2,3-Dihydroxybiphenyl 1,2-Dioxygenase, domain 1"/>
    <property type="match status" value="1"/>
</dbReference>
<protein>
    <recommendedName>
        <fullName evidence="4">Putative pterin-4-alpha-carbinolamine dehydratase</fullName>
        <ecNumber evidence="3">4.2.1.96</ecNumber>
    </recommendedName>
</protein>
<dbReference type="RefSeq" id="WP_344755939.1">
    <property type="nucleotide sequence ID" value="NZ_BAABAE010000003.1"/>
</dbReference>
<dbReference type="InterPro" id="IPR041581">
    <property type="entry name" value="Glyoxalase_6"/>
</dbReference>
<gene>
    <name evidence="7" type="ORF">GCM10022239_18340</name>
</gene>
<dbReference type="EMBL" id="BAABAE010000003">
    <property type="protein sequence ID" value="GAA3743223.1"/>
    <property type="molecule type" value="Genomic_DNA"/>
</dbReference>
<evidence type="ECO:0000313" key="7">
    <source>
        <dbReference type="EMBL" id="GAA3743223.1"/>
    </source>
</evidence>
<dbReference type="InterPro" id="IPR001533">
    <property type="entry name" value="Pterin_deHydtase"/>
</dbReference>
<evidence type="ECO:0000256" key="5">
    <source>
        <dbReference type="ARBA" id="ARBA00023239"/>
    </source>
</evidence>
<dbReference type="Gene3D" id="3.30.1360.20">
    <property type="entry name" value="Transcriptional coactivator/pterin dehydratase"/>
    <property type="match status" value="1"/>
</dbReference>
<proteinExistence type="inferred from homology"/>
<name>A0ABP7FMY2_9MICO</name>
<organism evidence="7 8">
    <name type="scientific">Leifsonella bigeumensis</name>
    <dbReference type="NCBI Taxonomy" id="433643"/>
    <lineage>
        <taxon>Bacteria</taxon>
        <taxon>Bacillati</taxon>
        <taxon>Actinomycetota</taxon>
        <taxon>Actinomycetes</taxon>
        <taxon>Micrococcales</taxon>
        <taxon>Microbacteriaceae</taxon>
        <taxon>Leifsonella</taxon>
    </lineage>
</organism>
<sequence>MDDSTLSSSDTAERLEGTAFVHLYGKLYGSYATDDFASATALVDEVARAADAMNHHPDIRLGYGTVDLELSSHDAGGVTERDLDLAATIQHVAESLGATIRPRRPAQYAIAIDTVDEAAIRDFWKVGLGYDALGSPEEALLVDPNGAAPVVWFQHMDPPRTDRNRIHLDVYVPTPDAEGRVRAVLEAGGTLVTDEHAPDWWVLADAEGNELCVCTSEK</sequence>
<dbReference type="SUPFAM" id="SSF55248">
    <property type="entry name" value="PCD-like"/>
    <property type="match status" value="1"/>
</dbReference>
<keyword evidence="8" id="KW-1185">Reference proteome</keyword>
<comment type="similarity">
    <text evidence="2">Belongs to the pterin-4-alpha-carbinolamine dehydratase family.</text>
</comment>
<dbReference type="PANTHER" id="PTHR35908">
    <property type="entry name" value="HYPOTHETICAL FUSION PROTEIN"/>
    <property type="match status" value="1"/>
</dbReference>
<feature type="domain" description="Glyoxalase-like" evidence="6">
    <location>
        <begin position="110"/>
        <end position="214"/>
    </location>
</feature>
<dbReference type="SUPFAM" id="SSF54593">
    <property type="entry name" value="Glyoxalase/Bleomycin resistance protein/Dihydroxybiphenyl dioxygenase"/>
    <property type="match status" value="1"/>
</dbReference>
<dbReference type="Pfam" id="PF18029">
    <property type="entry name" value="Glyoxalase_6"/>
    <property type="match status" value="1"/>
</dbReference>
<dbReference type="Pfam" id="PF01329">
    <property type="entry name" value="Pterin_4a"/>
    <property type="match status" value="1"/>
</dbReference>
<dbReference type="CDD" id="cd00488">
    <property type="entry name" value="PCD_DCoH"/>
    <property type="match status" value="1"/>
</dbReference>
<evidence type="ECO:0000256" key="2">
    <source>
        <dbReference type="ARBA" id="ARBA00006472"/>
    </source>
</evidence>
<keyword evidence="5" id="KW-0456">Lyase</keyword>
<evidence type="ECO:0000256" key="3">
    <source>
        <dbReference type="ARBA" id="ARBA00013252"/>
    </source>
</evidence>
<reference evidence="8" key="1">
    <citation type="journal article" date="2019" name="Int. J. Syst. Evol. Microbiol.">
        <title>The Global Catalogue of Microorganisms (GCM) 10K type strain sequencing project: providing services to taxonomists for standard genome sequencing and annotation.</title>
        <authorList>
            <consortium name="The Broad Institute Genomics Platform"/>
            <consortium name="The Broad Institute Genome Sequencing Center for Infectious Disease"/>
            <person name="Wu L."/>
            <person name="Ma J."/>
        </authorList>
    </citation>
    <scope>NUCLEOTIDE SEQUENCE [LARGE SCALE GENOMIC DNA]</scope>
    <source>
        <strain evidence="8">JCM 16949</strain>
    </source>
</reference>